<proteinExistence type="predicted"/>
<dbReference type="AlphaFoldDB" id="S7MDY6"/>
<sequence>MRRGCPRCGKETEEIHSVPKLKSLQLFNYLPGKETEKSSPLQGLCQDVYIRIQRHPEPFAVYIGTVR</sequence>
<evidence type="ECO:0000313" key="2">
    <source>
        <dbReference type="Proteomes" id="UP000052978"/>
    </source>
</evidence>
<protein>
    <submittedName>
        <fullName evidence="1">Uncharacterized protein</fullName>
    </submittedName>
</protein>
<dbReference type="EMBL" id="KE161240">
    <property type="protein sequence ID" value="EPQ02514.1"/>
    <property type="molecule type" value="Genomic_DNA"/>
</dbReference>
<dbReference type="Proteomes" id="UP000052978">
    <property type="component" value="Unassembled WGS sequence"/>
</dbReference>
<gene>
    <name evidence="1" type="ORF">D623_10035791</name>
</gene>
<evidence type="ECO:0000313" key="1">
    <source>
        <dbReference type="EMBL" id="EPQ02514.1"/>
    </source>
</evidence>
<accession>S7MDY6</accession>
<reference evidence="1 2" key="1">
    <citation type="journal article" date="2013" name="Nat. Commun.">
        <title>Genome analysis reveals insights into physiology and longevity of the Brandt's bat Myotis brandtii.</title>
        <authorList>
            <person name="Seim I."/>
            <person name="Fang X."/>
            <person name="Xiong Z."/>
            <person name="Lobanov A.V."/>
            <person name="Huang Z."/>
            <person name="Ma S."/>
            <person name="Feng Y."/>
            <person name="Turanov A.A."/>
            <person name="Zhu Y."/>
            <person name="Lenz T.L."/>
            <person name="Gerashchenko M.V."/>
            <person name="Fan D."/>
            <person name="Hee Yim S."/>
            <person name="Yao X."/>
            <person name="Jordan D."/>
            <person name="Xiong Y."/>
            <person name="Ma Y."/>
            <person name="Lyapunov A.N."/>
            <person name="Chen G."/>
            <person name="Kulakova O.I."/>
            <person name="Sun Y."/>
            <person name="Lee S.G."/>
            <person name="Bronson R.T."/>
            <person name="Moskalev A.A."/>
            <person name="Sunyaev S.R."/>
            <person name="Zhang G."/>
            <person name="Krogh A."/>
            <person name="Wang J."/>
            <person name="Gladyshev V.N."/>
        </authorList>
    </citation>
    <scope>NUCLEOTIDE SEQUENCE [LARGE SCALE GENOMIC DNA]</scope>
</reference>
<organism evidence="1 2">
    <name type="scientific">Myotis brandtii</name>
    <name type="common">Brandt's bat</name>
    <dbReference type="NCBI Taxonomy" id="109478"/>
    <lineage>
        <taxon>Eukaryota</taxon>
        <taxon>Metazoa</taxon>
        <taxon>Chordata</taxon>
        <taxon>Craniata</taxon>
        <taxon>Vertebrata</taxon>
        <taxon>Euteleostomi</taxon>
        <taxon>Mammalia</taxon>
        <taxon>Eutheria</taxon>
        <taxon>Laurasiatheria</taxon>
        <taxon>Chiroptera</taxon>
        <taxon>Yangochiroptera</taxon>
        <taxon>Vespertilionidae</taxon>
        <taxon>Myotis</taxon>
    </lineage>
</organism>
<name>S7MDY6_MYOBR</name>
<keyword evidence="2" id="KW-1185">Reference proteome</keyword>